<evidence type="ECO:0000313" key="6">
    <source>
        <dbReference type="Proteomes" id="UP000663829"/>
    </source>
</evidence>
<evidence type="ECO:0000256" key="1">
    <source>
        <dbReference type="ARBA" id="ARBA00022741"/>
    </source>
</evidence>
<gene>
    <name evidence="4" type="ORF">GPM918_LOCUS17356</name>
    <name evidence="5" type="ORF">SRO942_LOCUS17357</name>
</gene>
<evidence type="ECO:0000259" key="3">
    <source>
        <dbReference type="SMART" id="SM01072"/>
    </source>
</evidence>
<keyword evidence="6" id="KW-1185">Reference proteome</keyword>
<dbReference type="FunFam" id="3.10.330.10:FF:000001">
    <property type="entry name" value="Cell division control 48"/>
    <property type="match status" value="1"/>
</dbReference>
<dbReference type="EMBL" id="CAJOBC010004756">
    <property type="protein sequence ID" value="CAF3839641.1"/>
    <property type="molecule type" value="Genomic_DNA"/>
</dbReference>
<keyword evidence="1" id="KW-0547">Nucleotide-binding</keyword>
<dbReference type="Proteomes" id="UP000681722">
    <property type="component" value="Unassembled WGS sequence"/>
</dbReference>
<keyword evidence="2" id="KW-0067">ATP-binding</keyword>
<dbReference type="SMART" id="SM01072">
    <property type="entry name" value="CDC48_2"/>
    <property type="match status" value="1"/>
</dbReference>
<dbReference type="Pfam" id="PF02933">
    <property type="entry name" value="CDC48_2"/>
    <property type="match status" value="1"/>
</dbReference>
<reference evidence="4" key="1">
    <citation type="submission" date="2021-02" db="EMBL/GenBank/DDBJ databases">
        <authorList>
            <person name="Nowell W R."/>
        </authorList>
    </citation>
    <scope>NUCLEOTIDE SEQUENCE</scope>
</reference>
<organism evidence="4 6">
    <name type="scientific">Didymodactylos carnosus</name>
    <dbReference type="NCBI Taxonomy" id="1234261"/>
    <lineage>
        <taxon>Eukaryota</taxon>
        <taxon>Metazoa</taxon>
        <taxon>Spiralia</taxon>
        <taxon>Gnathifera</taxon>
        <taxon>Rotifera</taxon>
        <taxon>Eurotatoria</taxon>
        <taxon>Bdelloidea</taxon>
        <taxon>Philodinida</taxon>
        <taxon>Philodinidae</taxon>
        <taxon>Didymodactylos</taxon>
    </lineage>
</organism>
<evidence type="ECO:0000313" key="5">
    <source>
        <dbReference type="EMBL" id="CAF3839641.1"/>
    </source>
</evidence>
<accession>A0A814M399</accession>
<dbReference type="Proteomes" id="UP000663829">
    <property type="component" value="Unassembled WGS sequence"/>
</dbReference>
<dbReference type="InterPro" id="IPR029067">
    <property type="entry name" value="CDC48_domain_2-like_sf"/>
</dbReference>
<dbReference type="EMBL" id="CAJNOQ010004755">
    <property type="protein sequence ID" value="CAF1072672.1"/>
    <property type="molecule type" value="Genomic_DNA"/>
</dbReference>
<name>A0A814M399_9BILA</name>
<evidence type="ECO:0000256" key="2">
    <source>
        <dbReference type="ARBA" id="ARBA00022840"/>
    </source>
</evidence>
<feature type="non-terminal residue" evidence="4">
    <location>
        <position position="1"/>
    </location>
</feature>
<dbReference type="SUPFAM" id="SSF54585">
    <property type="entry name" value="Cdc48 domain 2-like"/>
    <property type="match status" value="1"/>
</dbReference>
<dbReference type="Gene3D" id="3.10.330.10">
    <property type="match status" value="1"/>
</dbReference>
<protein>
    <recommendedName>
        <fullName evidence="3">CDC48 domain-containing protein</fullName>
    </recommendedName>
</protein>
<dbReference type="GO" id="GO:0005524">
    <property type="term" value="F:ATP binding"/>
    <property type="evidence" value="ECO:0007669"/>
    <property type="project" value="UniProtKB-KW"/>
</dbReference>
<dbReference type="InterPro" id="IPR004201">
    <property type="entry name" value="Cdc48_dom2"/>
</dbReference>
<sequence length="76" mass="8545">MPTILRADGKADRVKPYRPVRKNDVFVVHAAMRAVEFKVIETDPAPYCIVAPDTVIYCEGDPIKREEEEASLNEIG</sequence>
<comment type="caution">
    <text evidence="4">The sequence shown here is derived from an EMBL/GenBank/DDBJ whole genome shotgun (WGS) entry which is preliminary data.</text>
</comment>
<proteinExistence type="predicted"/>
<dbReference type="AlphaFoldDB" id="A0A814M399"/>
<evidence type="ECO:0000313" key="4">
    <source>
        <dbReference type="EMBL" id="CAF1072672.1"/>
    </source>
</evidence>
<dbReference type="OrthoDB" id="27435at2759"/>
<feature type="domain" description="CDC48" evidence="3">
    <location>
        <begin position="6"/>
        <end position="65"/>
    </location>
</feature>